<dbReference type="InterPro" id="IPR036188">
    <property type="entry name" value="FAD/NAD-bd_sf"/>
</dbReference>
<evidence type="ECO:0000256" key="4">
    <source>
        <dbReference type="ARBA" id="ARBA00023002"/>
    </source>
</evidence>
<dbReference type="GO" id="GO:0050660">
    <property type="term" value="F:flavin adenine dinucleotide binding"/>
    <property type="evidence" value="ECO:0007669"/>
    <property type="project" value="InterPro"/>
</dbReference>
<dbReference type="SUPFAM" id="SSF51905">
    <property type="entry name" value="FAD/NAD(P)-binding domain"/>
    <property type="match status" value="1"/>
</dbReference>
<evidence type="ECO:0000313" key="7">
    <source>
        <dbReference type="EMBL" id="POG13319.1"/>
    </source>
</evidence>
<comment type="similarity">
    <text evidence="1">Belongs to the GMC oxidoreductase family.</text>
</comment>
<keyword evidence="2" id="KW-0285">Flavoprotein</keyword>
<feature type="domain" description="Glucose-methanol-choline oxidoreductase C-terminal" evidence="6">
    <location>
        <begin position="447"/>
        <end position="569"/>
    </location>
</feature>
<keyword evidence="4" id="KW-0560">Oxidoreductase</keyword>
<dbReference type="InterPro" id="IPR007867">
    <property type="entry name" value="GMC_OxRtase_C"/>
</dbReference>
<comment type="caution">
    <text evidence="7">The sequence shown here is derived from an EMBL/GenBank/DDBJ whole genome shotgun (WGS) entry which is preliminary data.</text>
</comment>
<evidence type="ECO:0000256" key="2">
    <source>
        <dbReference type="ARBA" id="ARBA00022630"/>
    </source>
</evidence>
<dbReference type="GO" id="GO:0016614">
    <property type="term" value="F:oxidoreductase activity, acting on CH-OH group of donors"/>
    <property type="evidence" value="ECO:0007669"/>
    <property type="project" value="InterPro"/>
</dbReference>
<dbReference type="InterPro" id="IPR000172">
    <property type="entry name" value="GMC_OxRdtase_N"/>
</dbReference>
<dbReference type="EMBL" id="MING01000019">
    <property type="protein sequence ID" value="POG13319.1"/>
    <property type="molecule type" value="Genomic_DNA"/>
</dbReference>
<proteinExistence type="inferred from homology"/>
<reference evidence="7 8" key="1">
    <citation type="submission" date="2016-08" db="EMBL/GenBank/DDBJ databases">
        <authorList>
            <person name="Seilhamer J.J."/>
        </authorList>
    </citation>
    <scope>NUCLEOTIDE SEQUENCE [LARGE SCALE GENOMIC DNA]</scope>
    <source>
        <strain evidence="7 8">KH-18-2</strain>
    </source>
</reference>
<organism evidence="7 8">
    <name type="scientific">Pseudomonas putida</name>
    <name type="common">Arthrobacter siderocapsulatus</name>
    <dbReference type="NCBI Taxonomy" id="303"/>
    <lineage>
        <taxon>Bacteria</taxon>
        <taxon>Pseudomonadati</taxon>
        <taxon>Pseudomonadota</taxon>
        <taxon>Gammaproteobacteria</taxon>
        <taxon>Pseudomonadales</taxon>
        <taxon>Pseudomonadaceae</taxon>
        <taxon>Pseudomonas</taxon>
    </lineage>
</organism>
<accession>A0A2S3XCQ6</accession>
<name>A0A2S3XCQ6_PSEPU</name>
<dbReference type="AlphaFoldDB" id="A0A2S3XCQ6"/>
<gene>
    <name evidence="7" type="ORF">BGP82_02375</name>
</gene>
<dbReference type="Pfam" id="PF05199">
    <property type="entry name" value="GMC_oxred_C"/>
    <property type="match status" value="1"/>
</dbReference>
<protein>
    <submittedName>
        <fullName evidence="7">GMC family oxidoreductase</fullName>
    </submittedName>
</protein>
<dbReference type="RefSeq" id="WP_103469119.1">
    <property type="nucleotide sequence ID" value="NZ_JADUCH010000006.1"/>
</dbReference>
<evidence type="ECO:0000313" key="8">
    <source>
        <dbReference type="Proteomes" id="UP000237378"/>
    </source>
</evidence>
<evidence type="ECO:0000259" key="6">
    <source>
        <dbReference type="Pfam" id="PF05199"/>
    </source>
</evidence>
<sequence length="588" mass="64924">MAITRKKADVVIVGLGWAGSLMAEELTRAGLEVVAIDRGPWLDTSTDTPPAVDPDELRWTIRRELLLQPGDYTLTFRNHSGQTAVPTRELKAFQMGKSVGGAGFHWAGMAWRFSEWDFRVRSATLERYGASKLKGLEQVQDWGITYADLEPFYDRFERIAGISGIAGNLNGEIRPGGNPFEGPRSREFPTPALKDSRLMQMYRDSTAQMGLHPFYIPVAHVGAAYVNPLGVSMAPCTYCGYCMFHGCGNYSKSSPQACVIPALMRRKNFTLITQGYVTKIHKAEDGKTATGVSYFDEQGREVIQPADIVALCSFTYDNARLMLLSDIGKQYDPVSQTGTIGRAYNYQTCAGAHVWFEDETLNPFIGAGGLGIQVDDYNGDNFDHSQLDFIGGAGLLTVSREGMPIGRAGLLPPGSPRWGKGFKQTYKDNYQNYGIIFGQGTSMPARDAYLSLDPNYKDRWGTPLLRMTFDWNQNDRNMARFIEQRAVDIGKKMGAKHVHTFNSAAKAWSPYDENSNHTQGGMVMGEDPRTSAVNTYLQSWDAHNVFVVGASAFPTNAGYNPTSTVGALAIRTARAIHEKYQHNPGSLV</sequence>
<dbReference type="SUPFAM" id="SSF54373">
    <property type="entry name" value="FAD-linked reductases, C-terminal domain"/>
    <property type="match status" value="1"/>
</dbReference>
<evidence type="ECO:0000259" key="5">
    <source>
        <dbReference type="Pfam" id="PF00732"/>
    </source>
</evidence>
<dbReference type="PANTHER" id="PTHR46056:SF12">
    <property type="entry name" value="LONG-CHAIN-ALCOHOL OXIDASE"/>
    <property type="match status" value="1"/>
</dbReference>
<reference evidence="7 8" key="2">
    <citation type="submission" date="2018-03" db="EMBL/GenBank/DDBJ databases">
        <title>Draft genome of Pseudomonas putida strain KH-18-2.</title>
        <authorList>
            <person name="Yoshizawa S."/>
            <person name="Khan N.H."/>
            <person name="Nishimura M."/>
            <person name="Chiura H.X."/>
            <person name="Ogura Y."/>
            <person name="Hayashi T."/>
            <person name="Kogure K."/>
        </authorList>
    </citation>
    <scope>NUCLEOTIDE SEQUENCE [LARGE SCALE GENOMIC DNA]</scope>
    <source>
        <strain evidence="7 8">KH-18-2</strain>
    </source>
</reference>
<keyword evidence="3" id="KW-0274">FAD</keyword>
<dbReference type="Proteomes" id="UP000237378">
    <property type="component" value="Unassembled WGS sequence"/>
</dbReference>
<dbReference type="PANTHER" id="PTHR46056">
    <property type="entry name" value="LONG-CHAIN-ALCOHOL OXIDASE"/>
    <property type="match status" value="1"/>
</dbReference>
<evidence type="ECO:0000256" key="1">
    <source>
        <dbReference type="ARBA" id="ARBA00010790"/>
    </source>
</evidence>
<dbReference type="Pfam" id="PF00732">
    <property type="entry name" value="GMC_oxred_N"/>
    <property type="match status" value="1"/>
</dbReference>
<feature type="domain" description="Glucose-methanol-choline oxidoreductase N-terminal" evidence="5">
    <location>
        <begin position="236"/>
        <end position="336"/>
    </location>
</feature>
<dbReference type="Gene3D" id="3.50.50.60">
    <property type="entry name" value="FAD/NAD(P)-binding domain"/>
    <property type="match status" value="2"/>
</dbReference>
<evidence type="ECO:0000256" key="3">
    <source>
        <dbReference type="ARBA" id="ARBA00022827"/>
    </source>
</evidence>